<sequence>MEHIVMIELSDLILAYRKAKVDLFYSSHPSLELIALYEENLYKNLLMLLEKINGLDETWVSSQNFYGEWTLSAKSISPASLLDNQEGYKSNLIFSSPSDNWKQFCETLATKENAEKPKAEFRVMAQCSLDFHVLSALWIIKVGHLFDSKLTSSAYGNRLRRKKSGNELNLLSLGSFLPYLKPFRDWRDTGIAAMQYALQNNKEIIAITADINSFYHNLNPKFMLDSDFYNKILNIELSSTQEKLNRLFVNGLHAWAANTPLKKGLPVGLPASAVVANVALLELDRIIERQIVPLHYGRYVDDIMLVMENTSNFRSPNEIWEWIFSRSGNILAWNNHQNNEIIYKPNYLDKPRQKSKIKFSNKKNKIFLLSGENGKALVNSIIHQIHERTSEWRAMPWLPHSSSQVGTDLLSATQNDGEAADNLRKTDALTMRRAVFAIKLRDLEAYERDLHPQAWQQHRHAFFQAFIQHVIVLPKFFDLEIYLPRVIKLAAACEDFAYIRKIINALEKLCLSVKKSCFAIIKACHPNTNLSQDEIILKWEKQVFSTIQESISAAIPTTLSQSGKQEWKNFMSEYHPSSVSGIFLNWPRSKKEFQTKQKKLFSCDLAHLPFRFLGLPKEMILQSSALSKKAITSWDHPEELLNSNIVSGVKILSRWTKLKGLPYGFIFSTRPFSIGEIFIINRENYTKKGIDLLRTVTLAIRGFSFNGSTPYFDKNGVLQVTNKETSLNYVIAVSSWQTDFNSWTAAVMNQPDPDTRRYARLNRLLNKIISESQESRYLIMPELSLPAHWFIRIARKLQGKGISLITGIEYLHTKKSKVRNQVWSSLLHDGLGFPSLMIYRQDKQNPALHEESELRRLNNLEMSPELKWKKPPIIQHGNLRFSILICSELTNIKYRSYLRGKIDALFVPEWNQDTETFNALVESAALDMHAYIIQCNDRQYGDSRIRAPFKENWKRDVLRVKGGIADYCVLGQINIESLRRFQSSYRSPEKPFKPVPDGFEISYARKTLPQ</sequence>
<dbReference type="Pfam" id="PF00078">
    <property type="entry name" value="RVT_1"/>
    <property type="match status" value="1"/>
</dbReference>
<dbReference type="RefSeq" id="WP_199438765.1">
    <property type="nucleotide sequence ID" value="NZ_BAMU01000014.1"/>
</dbReference>
<keyword evidence="3" id="KW-1185">Reference proteome</keyword>
<accession>A0AB33IBT3</accession>
<feature type="domain" description="Reverse transcriptase" evidence="1">
    <location>
        <begin position="119"/>
        <end position="314"/>
    </location>
</feature>
<dbReference type="InterPro" id="IPR036526">
    <property type="entry name" value="C-N_Hydrolase_sf"/>
</dbReference>
<dbReference type="AlphaFoldDB" id="A0AB33IBT3"/>
<evidence type="ECO:0000313" key="3">
    <source>
        <dbReference type="Proteomes" id="UP000516424"/>
    </source>
</evidence>
<name>A0AB33IBT3_ACEAC</name>
<dbReference type="InterPro" id="IPR000477">
    <property type="entry name" value="RT_dom"/>
</dbReference>
<protein>
    <recommendedName>
        <fullName evidence="1">Reverse transcriptase domain-containing protein</fullName>
    </recommendedName>
</protein>
<reference evidence="2 3" key="1">
    <citation type="journal article" date="2011" name="Microbiology">
        <title>Transcriptome response to different carbon sources in Acetobacter aceti.</title>
        <authorList>
            <person name="Sakurai K."/>
            <person name="Arai H."/>
            <person name="Ishii M."/>
            <person name="Igarashi Y."/>
        </authorList>
    </citation>
    <scope>NUCLEOTIDE SEQUENCE [LARGE SCALE GENOMIC DNA]</scope>
    <source>
        <strain evidence="2 3">NBRC 14818</strain>
    </source>
</reference>
<dbReference type="CDD" id="cd01646">
    <property type="entry name" value="RT_Bac_retron_I"/>
    <property type="match status" value="1"/>
</dbReference>
<dbReference type="EMBL" id="AP023410">
    <property type="protein sequence ID" value="BCK74822.1"/>
    <property type="molecule type" value="Genomic_DNA"/>
</dbReference>
<gene>
    <name evidence="2" type="ORF">EMQ_0428</name>
</gene>
<organism evidence="2 3">
    <name type="scientific">Acetobacter aceti NBRC 14818</name>
    <dbReference type="NCBI Taxonomy" id="887700"/>
    <lineage>
        <taxon>Bacteria</taxon>
        <taxon>Pseudomonadati</taxon>
        <taxon>Pseudomonadota</taxon>
        <taxon>Alphaproteobacteria</taxon>
        <taxon>Acetobacterales</taxon>
        <taxon>Acetobacteraceae</taxon>
        <taxon>Acetobacter</taxon>
        <taxon>Acetobacter subgen. Acetobacter</taxon>
    </lineage>
</organism>
<dbReference type="Gene3D" id="3.60.110.10">
    <property type="entry name" value="Carbon-nitrogen hydrolase"/>
    <property type="match status" value="1"/>
</dbReference>
<dbReference type="SUPFAM" id="SSF56317">
    <property type="entry name" value="Carbon-nitrogen hydrolase"/>
    <property type="match status" value="1"/>
</dbReference>
<dbReference type="Proteomes" id="UP000516424">
    <property type="component" value="Chromosome"/>
</dbReference>
<evidence type="ECO:0000313" key="2">
    <source>
        <dbReference type="EMBL" id="BCK74822.1"/>
    </source>
</evidence>
<evidence type="ECO:0000259" key="1">
    <source>
        <dbReference type="Pfam" id="PF00078"/>
    </source>
</evidence>
<proteinExistence type="predicted"/>